<keyword evidence="5" id="KW-1185">Reference proteome</keyword>
<dbReference type="PANTHER" id="PTHR30303:SF4">
    <property type="entry name" value="HYDROGENASE EXPRESSION_FORMATION PROTEIN HYPE"/>
    <property type="match status" value="1"/>
</dbReference>
<evidence type="ECO:0000259" key="2">
    <source>
        <dbReference type="Pfam" id="PF00586"/>
    </source>
</evidence>
<evidence type="ECO:0000259" key="3">
    <source>
        <dbReference type="Pfam" id="PF02769"/>
    </source>
</evidence>
<feature type="domain" description="PurM-like N-terminal" evidence="2">
    <location>
        <begin position="34"/>
        <end position="138"/>
    </location>
</feature>
<dbReference type="SUPFAM" id="SSF55326">
    <property type="entry name" value="PurM N-terminal domain-like"/>
    <property type="match status" value="1"/>
</dbReference>
<dbReference type="Pfam" id="PF02769">
    <property type="entry name" value="AIRS_C"/>
    <property type="match status" value="1"/>
</dbReference>
<dbReference type="Gene3D" id="3.90.650.10">
    <property type="entry name" value="PurM-like C-terminal domain"/>
    <property type="match status" value="1"/>
</dbReference>
<dbReference type="RefSeq" id="WP_274373549.1">
    <property type="nucleotide sequence ID" value="NZ_CP072943.1"/>
</dbReference>
<dbReference type="InterPro" id="IPR011854">
    <property type="entry name" value="HypE"/>
</dbReference>
<dbReference type="EMBL" id="CP072943">
    <property type="protein sequence ID" value="QTX32321.1"/>
    <property type="molecule type" value="Genomic_DNA"/>
</dbReference>
<proteinExistence type="inferred from homology"/>
<dbReference type="Proteomes" id="UP000671879">
    <property type="component" value="Chromosome"/>
</dbReference>
<evidence type="ECO:0000313" key="5">
    <source>
        <dbReference type="Proteomes" id="UP000671879"/>
    </source>
</evidence>
<reference evidence="5" key="1">
    <citation type="submission" date="2021-04" db="EMBL/GenBank/DDBJ databases">
        <title>A novel Synergistetes isolate from a pyrite-forming mixed culture.</title>
        <authorList>
            <person name="Bunk B."/>
            <person name="Sproer C."/>
            <person name="Spring S."/>
            <person name="Pester M."/>
        </authorList>
    </citation>
    <scope>NUCLEOTIDE SEQUENCE [LARGE SCALE GENOMIC DNA]</scope>
    <source>
        <strain evidence="5">J.5.4.2-T.3.5.2</strain>
    </source>
</reference>
<sequence>MSKFSRSVLDRAVYSPLARQKKDPSVLLGSRFGEDIALVDAGGTLVASHVDPIVGAAEGIGRLAVHVACNDLAASAVRPRWLQILVLLPDEKDAERLRSIMDEAVQAAGEAGAVIIGGHSGYTSALNRPLVAVTALGCAEGEIVSTGGARIGDSICLTRGAGLEGTAILATDYEKEALRRGLEATDIAEGRRLADRLSLVPEALALAAAGATAMHDPTRGGVIEALLEMAEASDKGFAVDGDRLPLPPVVRRFAKAFDFDPLRMLSSGALVLTLPEEKLLRARRASEELGVPLTVIGTVERGSGLRLGGARGEAFFSRSEPERDELARLEALLGPPGQTR</sequence>
<dbReference type="KEGG" id="aram:KAR29_13645"/>
<dbReference type="AlphaFoldDB" id="A0A9Q7EYR9"/>
<dbReference type="Gene3D" id="3.30.1330.10">
    <property type="entry name" value="PurM-like, N-terminal domain"/>
    <property type="match status" value="1"/>
</dbReference>
<dbReference type="InterPro" id="IPR036676">
    <property type="entry name" value="PurM-like_C_sf"/>
</dbReference>
<gene>
    <name evidence="4" type="ORF">KAR29_13645</name>
</gene>
<dbReference type="InterPro" id="IPR010918">
    <property type="entry name" value="PurM-like_C_dom"/>
</dbReference>
<feature type="domain" description="PurM-like C-terminal" evidence="3">
    <location>
        <begin position="151"/>
        <end position="306"/>
    </location>
</feature>
<evidence type="ECO:0000256" key="1">
    <source>
        <dbReference type="ARBA" id="ARBA00006243"/>
    </source>
</evidence>
<dbReference type="SUPFAM" id="SSF56042">
    <property type="entry name" value="PurM C-terminal domain-like"/>
    <property type="match status" value="1"/>
</dbReference>
<dbReference type="InterPro" id="IPR036921">
    <property type="entry name" value="PurM-like_N_sf"/>
</dbReference>
<dbReference type="Pfam" id="PF00586">
    <property type="entry name" value="AIRS"/>
    <property type="match status" value="1"/>
</dbReference>
<evidence type="ECO:0000313" key="4">
    <source>
        <dbReference type="EMBL" id="QTX32321.1"/>
    </source>
</evidence>
<accession>A0A9Q7EYR9</accession>
<dbReference type="InterPro" id="IPR016188">
    <property type="entry name" value="PurM-like_N"/>
</dbReference>
<organism evidence="4 5">
    <name type="scientific">Aminithiophilus ramosus</name>
    <dbReference type="NCBI Taxonomy" id="3029084"/>
    <lineage>
        <taxon>Bacteria</taxon>
        <taxon>Thermotogati</taxon>
        <taxon>Synergistota</taxon>
        <taxon>Synergistia</taxon>
        <taxon>Synergistales</taxon>
        <taxon>Aminithiophilaceae</taxon>
        <taxon>Aminithiophilus</taxon>
    </lineage>
</organism>
<dbReference type="GO" id="GO:0051604">
    <property type="term" value="P:protein maturation"/>
    <property type="evidence" value="ECO:0007669"/>
    <property type="project" value="TreeGrafter"/>
</dbReference>
<comment type="similarity">
    <text evidence="1">Belongs to the HypE family.</text>
</comment>
<dbReference type="PANTHER" id="PTHR30303">
    <property type="entry name" value="HYDROGENASE ISOENZYMES FORMATION PROTEIN HYPE"/>
    <property type="match status" value="1"/>
</dbReference>
<name>A0A9Q7EYR9_9BACT</name>
<protein>
    <submittedName>
        <fullName evidence="4">Hydrogenase expression/formation protein HypE</fullName>
    </submittedName>
</protein>